<dbReference type="Proteomes" id="UP000494183">
    <property type="component" value="Unassembled WGS sequence"/>
</dbReference>
<feature type="transmembrane region" description="Helical" evidence="8">
    <location>
        <begin position="411"/>
        <end position="431"/>
    </location>
</feature>
<feature type="transmembrane region" description="Helical" evidence="8">
    <location>
        <begin position="104"/>
        <end position="122"/>
    </location>
</feature>
<dbReference type="AlphaFoldDB" id="A0A6S7FH30"/>
<reference evidence="10 11" key="1">
    <citation type="submission" date="2020-04" db="EMBL/GenBank/DDBJ databases">
        <authorList>
            <person name="De Canck E."/>
        </authorList>
    </citation>
    <scope>NUCLEOTIDE SEQUENCE [LARGE SCALE GENOMIC DNA]</scope>
    <source>
        <strain evidence="10 11">LMG 6000</strain>
    </source>
</reference>
<accession>A0A6S7FH30</accession>
<dbReference type="EMBL" id="CADILH010000010">
    <property type="protein sequence ID" value="CAB3937244.1"/>
    <property type="molecule type" value="Genomic_DNA"/>
</dbReference>
<dbReference type="InterPro" id="IPR036259">
    <property type="entry name" value="MFS_trans_sf"/>
</dbReference>
<evidence type="ECO:0000256" key="1">
    <source>
        <dbReference type="ARBA" id="ARBA00004651"/>
    </source>
</evidence>
<evidence type="ECO:0000256" key="5">
    <source>
        <dbReference type="ARBA" id="ARBA00022847"/>
    </source>
</evidence>
<keyword evidence="3" id="KW-1003">Cell membrane</keyword>
<evidence type="ECO:0000313" key="11">
    <source>
        <dbReference type="Proteomes" id="UP000494183"/>
    </source>
</evidence>
<dbReference type="PROSITE" id="PS50850">
    <property type="entry name" value="MFS"/>
    <property type="match status" value="1"/>
</dbReference>
<dbReference type="Pfam" id="PF00083">
    <property type="entry name" value="Sugar_tr"/>
    <property type="match status" value="1"/>
</dbReference>
<dbReference type="GO" id="GO:0015293">
    <property type="term" value="F:symporter activity"/>
    <property type="evidence" value="ECO:0007669"/>
    <property type="project" value="UniProtKB-KW"/>
</dbReference>
<dbReference type="InterPro" id="IPR005828">
    <property type="entry name" value="MFS_sugar_transport-like"/>
</dbReference>
<dbReference type="PANTHER" id="PTHR43528">
    <property type="entry name" value="ALPHA-KETOGLUTARATE PERMEASE"/>
    <property type="match status" value="1"/>
</dbReference>
<dbReference type="SUPFAM" id="SSF103473">
    <property type="entry name" value="MFS general substrate transporter"/>
    <property type="match status" value="1"/>
</dbReference>
<keyword evidence="6 8" id="KW-1133">Transmembrane helix</keyword>
<feature type="transmembrane region" description="Helical" evidence="8">
    <location>
        <begin position="70"/>
        <end position="92"/>
    </location>
</feature>
<evidence type="ECO:0000256" key="4">
    <source>
        <dbReference type="ARBA" id="ARBA00022692"/>
    </source>
</evidence>
<keyword evidence="2" id="KW-0813">Transport</keyword>
<dbReference type="RefSeq" id="WP_076816239.1">
    <property type="nucleotide sequence ID" value="NZ_CADIJK010000008.1"/>
</dbReference>
<evidence type="ECO:0000256" key="7">
    <source>
        <dbReference type="ARBA" id="ARBA00023136"/>
    </source>
</evidence>
<feature type="domain" description="Major facilitator superfamily (MFS) profile" evidence="9">
    <location>
        <begin position="32"/>
        <end position="438"/>
    </location>
</feature>
<feature type="transmembrane region" description="Helical" evidence="8">
    <location>
        <begin position="203"/>
        <end position="222"/>
    </location>
</feature>
<gene>
    <name evidence="10" type="primary">proP_6</name>
    <name evidence="10" type="ORF">LMG6000_05280</name>
</gene>
<feature type="transmembrane region" description="Helical" evidence="8">
    <location>
        <begin position="128"/>
        <end position="148"/>
    </location>
</feature>
<dbReference type="Gene3D" id="1.20.1250.20">
    <property type="entry name" value="MFS general substrate transporter like domains"/>
    <property type="match status" value="2"/>
</dbReference>
<feature type="transmembrane region" description="Helical" evidence="8">
    <location>
        <begin position="286"/>
        <end position="306"/>
    </location>
</feature>
<evidence type="ECO:0000256" key="3">
    <source>
        <dbReference type="ARBA" id="ARBA00022475"/>
    </source>
</evidence>
<keyword evidence="11" id="KW-1185">Reference proteome</keyword>
<dbReference type="InterPro" id="IPR020846">
    <property type="entry name" value="MFS_dom"/>
</dbReference>
<feature type="transmembrane region" description="Helical" evidence="8">
    <location>
        <begin position="253"/>
        <end position="274"/>
    </location>
</feature>
<keyword evidence="7 8" id="KW-0472">Membrane</keyword>
<feature type="transmembrane region" description="Helical" evidence="8">
    <location>
        <begin position="169"/>
        <end position="191"/>
    </location>
</feature>
<dbReference type="FunFam" id="1.20.1250.20:FF:000001">
    <property type="entry name" value="Dicarboxylate MFS transporter"/>
    <property type="match status" value="1"/>
</dbReference>
<proteinExistence type="predicted"/>
<feature type="transmembrane region" description="Helical" evidence="8">
    <location>
        <begin position="343"/>
        <end position="362"/>
    </location>
</feature>
<name>A0A6S7FH30_9BURK</name>
<dbReference type="GO" id="GO:0005886">
    <property type="term" value="C:plasma membrane"/>
    <property type="evidence" value="ECO:0007669"/>
    <property type="project" value="UniProtKB-SubCell"/>
</dbReference>
<keyword evidence="5" id="KW-0769">Symport</keyword>
<dbReference type="InterPro" id="IPR051084">
    <property type="entry name" value="H+-coupled_symporters"/>
</dbReference>
<evidence type="ECO:0000256" key="6">
    <source>
        <dbReference type="ARBA" id="ARBA00022989"/>
    </source>
</evidence>
<comment type="subcellular location">
    <subcellularLocation>
        <location evidence="1">Cell membrane</location>
        <topology evidence="1">Multi-pass membrane protein</topology>
    </subcellularLocation>
</comment>
<dbReference type="GeneID" id="92766407"/>
<dbReference type="PANTHER" id="PTHR43528:SF8">
    <property type="entry name" value="BLR0239 PROTEIN"/>
    <property type="match status" value="1"/>
</dbReference>
<organism evidence="10 11">
    <name type="scientific">Achromobacter insolitus</name>
    <dbReference type="NCBI Taxonomy" id="217204"/>
    <lineage>
        <taxon>Bacteria</taxon>
        <taxon>Pseudomonadati</taxon>
        <taxon>Pseudomonadota</taxon>
        <taxon>Betaproteobacteria</taxon>
        <taxon>Burkholderiales</taxon>
        <taxon>Alcaligenaceae</taxon>
        <taxon>Achromobacter</taxon>
    </lineage>
</organism>
<feature type="transmembrane region" description="Helical" evidence="8">
    <location>
        <begin position="32"/>
        <end position="58"/>
    </location>
</feature>
<evidence type="ECO:0000256" key="8">
    <source>
        <dbReference type="SAM" id="Phobius"/>
    </source>
</evidence>
<dbReference type="KEGG" id="ais:BUW96_21395"/>
<dbReference type="Pfam" id="PF07690">
    <property type="entry name" value="MFS_1"/>
    <property type="match status" value="1"/>
</dbReference>
<evidence type="ECO:0000313" key="10">
    <source>
        <dbReference type="EMBL" id="CAB3937244.1"/>
    </source>
</evidence>
<protein>
    <submittedName>
        <fullName evidence="10">Proline/betaine transporter</fullName>
    </submittedName>
</protein>
<evidence type="ECO:0000256" key="2">
    <source>
        <dbReference type="ARBA" id="ARBA00022448"/>
    </source>
</evidence>
<dbReference type="InterPro" id="IPR011701">
    <property type="entry name" value="MFS"/>
</dbReference>
<evidence type="ECO:0000259" key="9">
    <source>
        <dbReference type="PROSITE" id="PS50850"/>
    </source>
</evidence>
<sequence length="438" mass="46695">MAYSEKTTWNAAAVGRNQAAPSTDRRAQARRAVIAASIGNALEWFDMIAYGTFALIIAKLYFPSASESSSLLLALATFGVSFLMRPLGAIVLGSYADRAGRKAALTASIFLMMLGTLIIVLVPTHAQIGVAASIIILVARLIQGFSAGGEFGSATAFLIEYAPDRRAYYASWQVASQGAAILLAALFGAVLNATLTQAQLESWGWRIPFVFGLLIAPVGYYIRHHMDETPEFSAAQASASPLSDMFAGQKLRLLVTVGFVALGSVGNYLALYMPTYSIRQLGLPPTIGFLATLVTGVIMTAGAPFVGALADRIGPARIMTAAALLTAVLCYPLFYLLVSYPTVGMLMIVQVILGLLATAYFAPMPALMSAIFPVQVRTTGLSLGYNIAVTIFGGFAPFILTWLIATTDSKLSPSYYLLAMALMAMVSLNVARRTFQQR</sequence>
<feature type="transmembrane region" description="Helical" evidence="8">
    <location>
        <begin position="383"/>
        <end position="405"/>
    </location>
</feature>
<keyword evidence="4 8" id="KW-0812">Transmembrane</keyword>
<feature type="transmembrane region" description="Helical" evidence="8">
    <location>
        <begin position="318"/>
        <end position="337"/>
    </location>
</feature>